<reference evidence="4" key="1">
    <citation type="journal article" date="2010" name="Science">
        <title>Plasticity of animal genome architecture unmasked by rapid evolution of a pelagic tunicate.</title>
        <authorList>
            <person name="Denoeud F."/>
            <person name="Henriet S."/>
            <person name="Mungpakdee S."/>
            <person name="Aury J.M."/>
            <person name="Da Silva C."/>
            <person name="Brinkmann H."/>
            <person name="Mikhaleva J."/>
            <person name="Olsen L.C."/>
            <person name="Jubin C."/>
            <person name="Canestro C."/>
            <person name="Bouquet J.M."/>
            <person name="Danks G."/>
            <person name="Poulain J."/>
            <person name="Campsteijn C."/>
            <person name="Adamski M."/>
            <person name="Cross I."/>
            <person name="Yadetie F."/>
            <person name="Muffato M."/>
            <person name="Louis A."/>
            <person name="Butcher S."/>
            <person name="Tsagkogeorga G."/>
            <person name="Konrad A."/>
            <person name="Singh S."/>
            <person name="Jensen M.F."/>
            <person name="Cong E.H."/>
            <person name="Eikeseth-Otteraa H."/>
            <person name="Noel B."/>
            <person name="Anthouard V."/>
            <person name="Porcel B.M."/>
            <person name="Kachouri-Lafond R."/>
            <person name="Nishino A."/>
            <person name="Ugolini M."/>
            <person name="Chourrout P."/>
            <person name="Nishida H."/>
            <person name="Aasland R."/>
            <person name="Huzurbazar S."/>
            <person name="Westhof E."/>
            <person name="Delsuc F."/>
            <person name="Lehrach H."/>
            <person name="Reinhardt R."/>
            <person name="Weissenbach J."/>
            <person name="Roy S.W."/>
            <person name="Artiguenave F."/>
            <person name="Postlethwait J.H."/>
            <person name="Manak J.R."/>
            <person name="Thompson E.M."/>
            <person name="Jaillon O."/>
            <person name="Du Pasquier L."/>
            <person name="Boudinot P."/>
            <person name="Liberles D.A."/>
            <person name="Volff J.N."/>
            <person name="Philippe H."/>
            <person name="Lenhard B."/>
            <person name="Roest Crollius H."/>
            <person name="Wincker P."/>
            <person name="Chourrout D."/>
        </authorList>
    </citation>
    <scope>NUCLEOTIDE SEQUENCE [LARGE SCALE GENOMIC DNA]</scope>
</reference>
<dbReference type="EMBL" id="FN653017">
    <property type="protein sequence ID" value="CBY21542.1"/>
    <property type="molecule type" value="Genomic_DNA"/>
</dbReference>
<evidence type="ECO:0000259" key="3">
    <source>
        <dbReference type="SMART" id="SM00385"/>
    </source>
</evidence>
<dbReference type="SUPFAM" id="SSF47954">
    <property type="entry name" value="Cyclin-like"/>
    <property type="match status" value="1"/>
</dbReference>
<feature type="compositionally biased region" description="Polar residues" evidence="2">
    <location>
        <begin position="22"/>
        <end position="35"/>
    </location>
</feature>
<evidence type="ECO:0000313" key="5">
    <source>
        <dbReference type="EMBL" id="CBY37953.1"/>
    </source>
</evidence>
<evidence type="ECO:0000256" key="2">
    <source>
        <dbReference type="SAM" id="MobiDB-lite"/>
    </source>
</evidence>
<dbReference type="EMBL" id="FR822374">
    <property type="protein sequence ID" value="CBZ41235.1"/>
    <property type="molecule type" value="Genomic_DNA"/>
</dbReference>
<evidence type="ECO:0000313" key="4">
    <source>
        <dbReference type="EMBL" id="CBY21542.1"/>
    </source>
</evidence>
<dbReference type="InterPro" id="IPR013763">
    <property type="entry name" value="Cyclin-like_dom"/>
</dbReference>
<dbReference type="FunFam" id="1.10.472.10:FF:000057">
    <property type="entry name" value="Cyclin N-terminal domain containing 2"/>
    <property type="match status" value="1"/>
</dbReference>
<dbReference type="Pfam" id="PF00134">
    <property type="entry name" value="Cyclin_N"/>
    <property type="match status" value="1"/>
</dbReference>
<dbReference type="InterPro" id="IPR036915">
    <property type="entry name" value="Cyclin-like_sf"/>
</dbReference>
<sequence length="417" mass="47490">MSQPVNIPNSFSKSRGLLNNAFDDSSTGNHHQSTFGHRYNLRDVNGRKNSHRRDSRLDESGFIDDDTSFSAPPAPLPSHVRFTDSGAVFNQHQAAAASLQPLQPGLLPHGEPFRNFQPLPTQASYAFPLYSHYPVFPQNHLPLFGPSIRSVQEIVNQESIKCAKSWTNEYTAKEYYMNLLQNEKDTHRPNILQIQMEITDQDRYKLVDWLIKVCCGNFFQCMHKEVLFLCIALVDTVLSKEPVARSDFQLLGITCFLLASKKLLYDPPEIKELLQLCEFVYNGEELKKYEKHILVILDWRLEMPTSHTFLDFHIGFLLAKINFRAEEAMEIIRHQAVARYCLMHGCVSVAFSSLTPSMRSRCALQVAASMLGSKVLMPELSDAHVTANCEILQLTLMQHAPHQLQVPPSIFNDFCYS</sequence>
<dbReference type="Proteomes" id="UP000011014">
    <property type="component" value="Unassembled WGS sequence"/>
</dbReference>
<dbReference type="PANTHER" id="PTHR10177">
    <property type="entry name" value="CYCLINS"/>
    <property type="match status" value="1"/>
</dbReference>
<dbReference type="OrthoDB" id="5590282at2759"/>
<dbReference type="InterPro" id="IPR006671">
    <property type="entry name" value="Cyclin_N"/>
</dbReference>
<keyword evidence="7" id="KW-1185">Reference proteome</keyword>
<dbReference type="Gene3D" id="1.10.472.10">
    <property type="entry name" value="Cyclin-like"/>
    <property type="match status" value="2"/>
</dbReference>
<dbReference type="InterPro" id="IPR039361">
    <property type="entry name" value="Cyclin"/>
</dbReference>
<feature type="domain" description="Cyclin-like" evidence="3">
    <location>
        <begin position="208"/>
        <end position="295"/>
    </location>
</feature>
<protein>
    <submittedName>
        <fullName evidence="6">Cyclin O protein</fullName>
    </submittedName>
</protein>
<dbReference type="SMART" id="SM00385">
    <property type="entry name" value="CYCLIN"/>
    <property type="match status" value="1"/>
</dbReference>
<keyword evidence="1" id="KW-0195">Cyclin</keyword>
<gene>
    <name evidence="6" type="primary">cyclinO</name>
    <name evidence="4" type="ORF">GSOID_T00009313001</name>
    <name evidence="5" type="ORF">GSOID_T00031450001</name>
</gene>
<comment type="similarity">
    <text evidence="1">Belongs to the cyclin family.</text>
</comment>
<name>E4WUL2_OIKDI</name>
<evidence type="ECO:0000313" key="6">
    <source>
        <dbReference type="EMBL" id="CBZ41235.1"/>
    </source>
</evidence>
<evidence type="ECO:0000313" key="7">
    <source>
        <dbReference type="Proteomes" id="UP000001307"/>
    </source>
</evidence>
<organism evidence="4">
    <name type="scientific">Oikopleura dioica</name>
    <name type="common">Tunicate</name>
    <dbReference type="NCBI Taxonomy" id="34765"/>
    <lineage>
        <taxon>Eukaryota</taxon>
        <taxon>Metazoa</taxon>
        <taxon>Chordata</taxon>
        <taxon>Tunicata</taxon>
        <taxon>Appendicularia</taxon>
        <taxon>Copelata</taxon>
        <taxon>Oikopleuridae</taxon>
        <taxon>Oikopleura</taxon>
    </lineage>
</organism>
<proteinExistence type="inferred from homology"/>
<dbReference type="InParanoid" id="E4WUL2"/>
<dbReference type="AlphaFoldDB" id="E4WUL2"/>
<accession>E4WUL2</accession>
<evidence type="ECO:0000256" key="1">
    <source>
        <dbReference type="RuleBase" id="RU000383"/>
    </source>
</evidence>
<dbReference type="EMBL" id="FN655096">
    <property type="protein sequence ID" value="CBY37953.1"/>
    <property type="molecule type" value="Genomic_DNA"/>
</dbReference>
<feature type="region of interest" description="Disordered" evidence="2">
    <location>
        <begin position="22"/>
        <end position="70"/>
    </location>
</feature>
<dbReference type="Proteomes" id="UP000001307">
    <property type="component" value="Unassembled WGS sequence"/>
</dbReference>
<reference evidence="6" key="2">
    <citation type="submission" date="2011-02" db="EMBL/GenBank/DDBJ databases">
        <title>Expansion of cyclin B, D and CDK1 repertoires in a chordate, Oikopleura,that extensively endoreduplicates.</title>
        <authorList>
            <person name="Campsteijn C."/>
            <person name="Ovrebo J.I."/>
            <person name="Karlsen B.O."/>
            <person name="Thompson E.M."/>
        </authorList>
    </citation>
    <scope>NUCLEOTIDE SEQUENCE</scope>
</reference>